<reference evidence="2 3" key="1">
    <citation type="submission" date="2015-03" db="EMBL/GenBank/DDBJ databases">
        <title>Genome assembly of Sandaracinus amylolyticus DSM 53668.</title>
        <authorList>
            <person name="Sharma G."/>
            <person name="Subramanian S."/>
        </authorList>
    </citation>
    <scope>NUCLEOTIDE SEQUENCE [LARGE SCALE GENOMIC DNA]</scope>
    <source>
        <strain evidence="2 3">DSM 53668</strain>
    </source>
</reference>
<accession>A0A0F6YMT1</accession>
<gene>
    <name evidence="2" type="ORF">DB32_008852</name>
</gene>
<protein>
    <recommendedName>
        <fullName evidence="4">STAS/SEC14 domain-containing protein</fullName>
    </recommendedName>
</protein>
<dbReference type="STRING" id="927083.DB32_008852"/>
<keyword evidence="3" id="KW-1185">Reference proteome</keyword>
<dbReference type="Proteomes" id="UP000034883">
    <property type="component" value="Chromosome"/>
</dbReference>
<dbReference type="AlphaFoldDB" id="A0A0F6YMT1"/>
<dbReference type="RefSeq" id="WP_053238542.1">
    <property type="nucleotide sequence ID" value="NZ_CP011125.1"/>
</dbReference>
<name>A0A0F6YMT1_9BACT</name>
<evidence type="ECO:0000313" key="3">
    <source>
        <dbReference type="Proteomes" id="UP000034883"/>
    </source>
</evidence>
<organism evidence="2 3">
    <name type="scientific">Sandaracinus amylolyticus</name>
    <dbReference type="NCBI Taxonomy" id="927083"/>
    <lineage>
        <taxon>Bacteria</taxon>
        <taxon>Pseudomonadati</taxon>
        <taxon>Myxococcota</taxon>
        <taxon>Polyangia</taxon>
        <taxon>Polyangiales</taxon>
        <taxon>Sandaracinaceae</taxon>
        <taxon>Sandaracinus</taxon>
    </lineage>
</organism>
<sequence length="150" mass="16623">MALPKVDLSTWPVLLVEMPAELSLSDVDSHFDELVAIARTRRAHVHLVDGSELGPTALSPTHRKRMGERLQSLTRELEGRRVAEAIVLPNPLLRGVMTAIHWIAPPKWPVQTFATRADALTWCQEQLAANGMPTREPAPAIDRRSRPSAS</sequence>
<evidence type="ECO:0008006" key="4">
    <source>
        <dbReference type="Google" id="ProtNLM"/>
    </source>
</evidence>
<dbReference type="OrthoDB" id="5509182at2"/>
<dbReference type="EMBL" id="CP011125">
    <property type="protein sequence ID" value="AKF11703.1"/>
    <property type="molecule type" value="Genomic_DNA"/>
</dbReference>
<feature type="compositionally biased region" description="Basic and acidic residues" evidence="1">
    <location>
        <begin position="141"/>
        <end position="150"/>
    </location>
</feature>
<evidence type="ECO:0000313" key="2">
    <source>
        <dbReference type="EMBL" id="AKF11703.1"/>
    </source>
</evidence>
<feature type="region of interest" description="Disordered" evidence="1">
    <location>
        <begin position="130"/>
        <end position="150"/>
    </location>
</feature>
<dbReference type="KEGG" id="samy:DB32_008852"/>
<evidence type="ECO:0000256" key="1">
    <source>
        <dbReference type="SAM" id="MobiDB-lite"/>
    </source>
</evidence>
<proteinExistence type="predicted"/>